<organism evidence="2 3">
    <name type="scientific">Sphaerisporangium siamense</name>
    <dbReference type="NCBI Taxonomy" id="795645"/>
    <lineage>
        <taxon>Bacteria</taxon>
        <taxon>Bacillati</taxon>
        <taxon>Actinomycetota</taxon>
        <taxon>Actinomycetes</taxon>
        <taxon>Streptosporangiales</taxon>
        <taxon>Streptosporangiaceae</taxon>
        <taxon>Sphaerisporangium</taxon>
    </lineage>
</organism>
<keyword evidence="3" id="KW-1185">Reference proteome</keyword>
<dbReference type="Proteomes" id="UP000542210">
    <property type="component" value="Unassembled WGS sequence"/>
</dbReference>
<comment type="caution">
    <text evidence="2">The sequence shown here is derived from an EMBL/GenBank/DDBJ whole genome shotgun (WGS) entry which is preliminary data.</text>
</comment>
<protein>
    <recommendedName>
        <fullName evidence="4">Phage portal protein</fullName>
    </recommendedName>
</protein>
<evidence type="ECO:0000256" key="1">
    <source>
        <dbReference type="SAM" id="MobiDB-lite"/>
    </source>
</evidence>
<gene>
    <name evidence="2" type="ORF">BJ982_003776</name>
</gene>
<sequence>MGFTDTVRERVGLPLRETFARWTGHTELAEQLRQERENAAFFRESLSELENRMREPGYVHLTALAEREFSREGLADITAVVRVMAIKNPLIKRGLALRASYVWGQGVQVTARAAGQRDRQGRRLQDVNTVIQGFLDDPGNRRAFSSQQARQELERALGTDGNLFFPLFTSPRTGRVQIRTVPWDEIVEVITNPEDSSEPWYYRREYWIDRRDIESGGVITERRSAIYPALGYRPKIRPRRIATVTGGKADVMWDAPILHVSVNRPLGSRWGIPDAYAAVDWANAYREFLTDWARLVKSLSRFAWRFTSKGSKQAAARARLAAAPARDTVTGDPQYAGATALGTPDMVLEAIPKSGATIDSDSGRPLAAMTAAALDVPVTMLLGDPGQTGARAVAETLDQPTELAMQMRRELWTDVQRTIYDYVIDQSVKAPMGMLKGAVTVDEDGQEVVTLRGVTERTIDIVWPDLDDVDQGQLIKAIVEADSTQYLPPLIVLRQLLQALKVRDVDEILARVTDDNGEFVAPKANAGQQAVDRFRRGEDPAAAFGGGDSPPARPDQPRRDERRPPRGEKDPVSV</sequence>
<dbReference type="AlphaFoldDB" id="A0A7W7GAA9"/>
<dbReference type="EMBL" id="JACHND010000001">
    <property type="protein sequence ID" value="MBB4702232.1"/>
    <property type="molecule type" value="Genomic_DNA"/>
</dbReference>
<reference evidence="2 3" key="1">
    <citation type="submission" date="2020-08" db="EMBL/GenBank/DDBJ databases">
        <title>Sequencing the genomes of 1000 actinobacteria strains.</title>
        <authorList>
            <person name="Klenk H.-P."/>
        </authorList>
    </citation>
    <scope>NUCLEOTIDE SEQUENCE [LARGE SCALE GENOMIC DNA]</scope>
    <source>
        <strain evidence="2 3">DSM 45784</strain>
    </source>
</reference>
<feature type="compositionally biased region" description="Basic and acidic residues" evidence="1">
    <location>
        <begin position="555"/>
        <end position="574"/>
    </location>
</feature>
<name>A0A7W7GAA9_9ACTN</name>
<accession>A0A7W7GAA9</accession>
<proteinExistence type="predicted"/>
<dbReference type="RefSeq" id="WP_184881838.1">
    <property type="nucleotide sequence ID" value="NZ_BOOV01000026.1"/>
</dbReference>
<evidence type="ECO:0000313" key="3">
    <source>
        <dbReference type="Proteomes" id="UP000542210"/>
    </source>
</evidence>
<feature type="region of interest" description="Disordered" evidence="1">
    <location>
        <begin position="523"/>
        <end position="574"/>
    </location>
</feature>
<evidence type="ECO:0000313" key="2">
    <source>
        <dbReference type="EMBL" id="MBB4702232.1"/>
    </source>
</evidence>
<evidence type="ECO:0008006" key="4">
    <source>
        <dbReference type="Google" id="ProtNLM"/>
    </source>
</evidence>